<dbReference type="RefSeq" id="WP_227890325.1">
    <property type="nucleotide sequence ID" value="NZ_JAJFZQ010000004.1"/>
</dbReference>
<evidence type="ECO:0000259" key="5">
    <source>
        <dbReference type="Pfam" id="PF00890"/>
    </source>
</evidence>
<dbReference type="PRINTS" id="PR00368">
    <property type="entry name" value="FADPNR"/>
</dbReference>
<feature type="domain" description="FAD-dependent oxidoreductase 2 FAD-binding" evidence="5">
    <location>
        <begin position="7"/>
        <end position="85"/>
    </location>
</feature>
<keyword evidence="2" id="KW-0285">Flavoprotein</keyword>
<evidence type="ECO:0000313" key="6">
    <source>
        <dbReference type="EMBL" id="MCC3265485.1"/>
    </source>
</evidence>
<keyword evidence="4" id="KW-0560">Oxidoreductase</keyword>
<sequence>MNTQDFDVLVLGAGMAGMSAATEAAAAGARVAVLERAPMIGGSAAISGGYVWAPATEDDLRQEDQGEYQLHGAKVVAGYGEAHSWLGGFSAPLTQERPALAGRGRKYDLPLAFSRMSQVIQRAGGMVLPAVEVGDIVRDSAGGFLVRGTTDAGSAAWRSRTVIVATGGRQADPKARAELSGGAGMALRGNAYSVGGGMNLAVSLGGVLNLENKGFYGHLFAAGVTPVSPVDFIAFALYQSEKGILLGPDGSRFAEETRGDHNNATALAAHGGRGLLMWSEEVQAEAAAEPFVAGSPQMDRWQISKDRGGRVGVGSSLAEITEAAARWGYAISPDLASDPAVSERLGRGRIYFADVVPAITYTFGGVRADARGEVLDSAGEVLGGVYVAGADMSDIYHKGYGGGLCAAVVTGREAGRNAASEALRPVPVEASAATGGQP</sequence>
<accession>A0ABS8GFX6</accession>
<dbReference type="Proteomes" id="UP001139168">
    <property type="component" value="Unassembled WGS sequence"/>
</dbReference>
<dbReference type="PANTHER" id="PTHR43400">
    <property type="entry name" value="FUMARATE REDUCTASE"/>
    <property type="match status" value="1"/>
</dbReference>
<evidence type="ECO:0000256" key="4">
    <source>
        <dbReference type="ARBA" id="ARBA00023002"/>
    </source>
</evidence>
<comment type="caution">
    <text evidence="6">The sequence shown here is derived from an EMBL/GenBank/DDBJ whole genome shotgun (WGS) entry which is preliminary data.</text>
</comment>
<gene>
    <name evidence="6" type="ORF">LJ752_05440</name>
</gene>
<dbReference type="Pfam" id="PF00890">
    <property type="entry name" value="FAD_binding_2"/>
    <property type="match status" value="2"/>
</dbReference>
<name>A0ABS8GFX6_9MICC</name>
<dbReference type="Gene3D" id="3.90.700.10">
    <property type="entry name" value="Succinate dehydrogenase/fumarate reductase flavoprotein, catalytic domain"/>
    <property type="match status" value="1"/>
</dbReference>
<dbReference type="InterPro" id="IPR036188">
    <property type="entry name" value="FAD/NAD-bd_sf"/>
</dbReference>
<organism evidence="6 7">
    <name type="scientific">Arthrobacter gengyunqii</name>
    <dbReference type="NCBI Taxonomy" id="2886940"/>
    <lineage>
        <taxon>Bacteria</taxon>
        <taxon>Bacillati</taxon>
        <taxon>Actinomycetota</taxon>
        <taxon>Actinomycetes</taxon>
        <taxon>Micrococcales</taxon>
        <taxon>Micrococcaceae</taxon>
        <taxon>Arthrobacter</taxon>
    </lineage>
</organism>
<dbReference type="SUPFAM" id="SSF51905">
    <property type="entry name" value="FAD/NAD(P)-binding domain"/>
    <property type="match status" value="1"/>
</dbReference>
<dbReference type="SUPFAM" id="SSF56425">
    <property type="entry name" value="Succinate dehydrogenase/fumarate reductase flavoprotein, catalytic domain"/>
    <property type="match status" value="1"/>
</dbReference>
<evidence type="ECO:0000256" key="1">
    <source>
        <dbReference type="ARBA" id="ARBA00001974"/>
    </source>
</evidence>
<dbReference type="InterPro" id="IPR003953">
    <property type="entry name" value="FAD-dep_OxRdtase_2_FAD-bd"/>
</dbReference>
<protein>
    <submittedName>
        <fullName evidence="6">FAD-dependent oxidoreductase</fullName>
    </submittedName>
</protein>
<reference evidence="6" key="1">
    <citation type="submission" date="2021-10" db="EMBL/GenBank/DDBJ databases">
        <title>Novel species in genus Arthrobacter.</title>
        <authorList>
            <person name="Liu Y."/>
        </authorList>
    </citation>
    <scope>NUCLEOTIDE SEQUENCE</scope>
    <source>
        <strain evidence="6">Zg-Y786</strain>
    </source>
</reference>
<dbReference type="EMBL" id="JAJFZQ010000004">
    <property type="protein sequence ID" value="MCC3265485.1"/>
    <property type="molecule type" value="Genomic_DNA"/>
</dbReference>
<evidence type="ECO:0000256" key="3">
    <source>
        <dbReference type="ARBA" id="ARBA00022827"/>
    </source>
</evidence>
<dbReference type="Gene3D" id="3.50.50.60">
    <property type="entry name" value="FAD/NAD(P)-binding domain"/>
    <property type="match status" value="2"/>
</dbReference>
<dbReference type="InterPro" id="IPR050315">
    <property type="entry name" value="FAD-oxidoreductase_2"/>
</dbReference>
<dbReference type="InterPro" id="IPR027477">
    <property type="entry name" value="Succ_DH/fumarate_Rdtase_cat_sf"/>
</dbReference>
<dbReference type="PANTHER" id="PTHR43400:SF7">
    <property type="entry name" value="FAD-DEPENDENT OXIDOREDUCTASE 2 FAD BINDING DOMAIN-CONTAINING PROTEIN"/>
    <property type="match status" value="1"/>
</dbReference>
<keyword evidence="3" id="KW-0274">FAD</keyword>
<feature type="domain" description="FAD-dependent oxidoreductase 2 FAD-binding" evidence="5">
    <location>
        <begin position="119"/>
        <end position="402"/>
    </location>
</feature>
<evidence type="ECO:0000256" key="2">
    <source>
        <dbReference type="ARBA" id="ARBA00022630"/>
    </source>
</evidence>
<dbReference type="PRINTS" id="PR00411">
    <property type="entry name" value="PNDRDTASEI"/>
</dbReference>
<proteinExistence type="predicted"/>
<keyword evidence="7" id="KW-1185">Reference proteome</keyword>
<comment type="cofactor">
    <cofactor evidence="1">
        <name>FAD</name>
        <dbReference type="ChEBI" id="CHEBI:57692"/>
    </cofactor>
</comment>
<evidence type="ECO:0000313" key="7">
    <source>
        <dbReference type="Proteomes" id="UP001139168"/>
    </source>
</evidence>